<name>A0A072P281_9EURO</name>
<dbReference type="PRINTS" id="PR00385">
    <property type="entry name" value="P450"/>
</dbReference>
<dbReference type="GO" id="GO:0016705">
    <property type="term" value="F:oxidoreductase activity, acting on paired donors, with incorporation or reduction of molecular oxygen"/>
    <property type="evidence" value="ECO:0007669"/>
    <property type="project" value="InterPro"/>
</dbReference>
<evidence type="ECO:0000313" key="11">
    <source>
        <dbReference type="EMBL" id="KEF53378.1"/>
    </source>
</evidence>
<evidence type="ECO:0000256" key="6">
    <source>
        <dbReference type="ARBA" id="ARBA00023004"/>
    </source>
</evidence>
<evidence type="ECO:0000256" key="10">
    <source>
        <dbReference type="SAM" id="Phobius"/>
    </source>
</evidence>
<evidence type="ECO:0000256" key="2">
    <source>
        <dbReference type="ARBA" id="ARBA00010617"/>
    </source>
</evidence>
<dbReference type="Proteomes" id="UP000027920">
    <property type="component" value="Unassembled WGS sequence"/>
</dbReference>
<comment type="cofactor">
    <cofactor evidence="1 8">
        <name>heme</name>
        <dbReference type="ChEBI" id="CHEBI:30413"/>
    </cofactor>
</comment>
<evidence type="ECO:0000256" key="9">
    <source>
        <dbReference type="RuleBase" id="RU000461"/>
    </source>
</evidence>
<keyword evidence="7 9" id="KW-0503">Monooxygenase</keyword>
<dbReference type="AlphaFoldDB" id="A0A072P281"/>
<dbReference type="HOGENOM" id="CLU_001570_14_11_1"/>
<evidence type="ECO:0000256" key="3">
    <source>
        <dbReference type="ARBA" id="ARBA00022617"/>
    </source>
</evidence>
<organism evidence="11 12">
    <name type="scientific">Exophiala aquamarina CBS 119918</name>
    <dbReference type="NCBI Taxonomy" id="1182545"/>
    <lineage>
        <taxon>Eukaryota</taxon>
        <taxon>Fungi</taxon>
        <taxon>Dikarya</taxon>
        <taxon>Ascomycota</taxon>
        <taxon>Pezizomycotina</taxon>
        <taxon>Eurotiomycetes</taxon>
        <taxon>Chaetothyriomycetidae</taxon>
        <taxon>Chaetothyriales</taxon>
        <taxon>Herpotrichiellaceae</taxon>
        <taxon>Exophiala</taxon>
    </lineage>
</organism>
<dbReference type="InterPro" id="IPR050121">
    <property type="entry name" value="Cytochrome_P450_monoxygenase"/>
</dbReference>
<sequence length="499" mass="56262">MAGLALAIEAAHAHKLISLIIFALIALGYVITYRVFFHPLSRYPGPFLGKFTDFYSFYGVYKQSRTKLQYEFLQKYGSPVRVSTNELVFSDVKTVSEIYGQSSTIPEKERTISEALSATGEGSLLNTVDRVQHGRIRRLLSHGFSLRSLLDSERIIAEKIELYVELAFRRGAGESAAPRDIYIKTHELFLDIISQLSFDQSFNCLSDAKSTALRDVDSFGRVVPPQAFFPGFRYLPFASIREGFRGVYRLEAFARDCVTRQMQNSKTSPDSDSILTNMFNAQDAESGSKLTMGEIIENTIIFLVAGTSTTAVTLLYLIWECGRRPEIMRRLTEEIRAAFPNPDELPTYAEASKLKYLSNVVDETLRLWGPLNTGIPRISTGRMIAGEYFPAGVGISNNPYATARDPDAFPNPEEYEPDRWNNASTEMRLMSRPFSIGPRNCIGRHLALIGLYVTVTRIFQLFDVTTDPSMTEEKMRQKDQGVFSPWDETLLVRVKLANV</sequence>
<dbReference type="InterPro" id="IPR036396">
    <property type="entry name" value="Cyt_P450_sf"/>
</dbReference>
<keyword evidence="12" id="KW-1185">Reference proteome</keyword>
<dbReference type="InterPro" id="IPR002401">
    <property type="entry name" value="Cyt_P450_E_grp-I"/>
</dbReference>
<keyword evidence="6 8" id="KW-0408">Iron</keyword>
<dbReference type="GeneID" id="25285257"/>
<keyword evidence="5 9" id="KW-0560">Oxidoreductase</keyword>
<dbReference type="InterPro" id="IPR017972">
    <property type="entry name" value="Cyt_P450_CS"/>
</dbReference>
<evidence type="ECO:0000256" key="8">
    <source>
        <dbReference type="PIRSR" id="PIRSR602401-1"/>
    </source>
</evidence>
<dbReference type="OrthoDB" id="1470350at2759"/>
<dbReference type="Pfam" id="PF00067">
    <property type="entry name" value="p450"/>
    <property type="match status" value="1"/>
</dbReference>
<dbReference type="PANTHER" id="PTHR24305">
    <property type="entry name" value="CYTOCHROME P450"/>
    <property type="match status" value="1"/>
</dbReference>
<dbReference type="Gene3D" id="1.10.630.10">
    <property type="entry name" value="Cytochrome P450"/>
    <property type="match status" value="1"/>
</dbReference>
<evidence type="ECO:0000256" key="4">
    <source>
        <dbReference type="ARBA" id="ARBA00022723"/>
    </source>
</evidence>
<feature type="transmembrane region" description="Helical" evidence="10">
    <location>
        <begin position="16"/>
        <end position="36"/>
    </location>
</feature>
<evidence type="ECO:0008006" key="13">
    <source>
        <dbReference type="Google" id="ProtNLM"/>
    </source>
</evidence>
<evidence type="ECO:0000256" key="7">
    <source>
        <dbReference type="ARBA" id="ARBA00023033"/>
    </source>
</evidence>
<dbReference type="STRING" id="1182545.A0A072P281"/>
<accession>A0A072P281</accession>
<evidence type="ECO:0000313" key="12">
    <source>
        <dbReference type="Proteomes" id="UP000027920"/>
    </source>
</evidence>
<comment type="caution">
    <text evidence="11">The sequence shown here is derived from an EMBL/GenBank/DDBJ whole genome shotgun (WGS) entry which is preliminary data.</text>
</comment>
<keyword evidence="10" id="KW-0812">Transmembrane</keyword>
<dbReference type="GO" id="GO:0005506">
    <property type="term" value="F:iron ion binding"/>
    <property type="evidence" value="ECO:0007669"/>
    <property type="project" value="InterPro"/>
</dbReference>
<dbReference type="SUPFAM" id="SSF48264">
    <property type="entry name" value="Cytochrome P450"/>
    <property type="match status" value="1"/>
</dbReference>
<proteinExistence type="inferred from homology"/>
<reference evidence="11 12" key="1">
    <citation type="submission" date="2013-03" db="EMBL/GenBank/DDBJ databases">
        <title>The Genome Sequence of Exophiala aquamarina CBS 119918.</title>
        <authorList>
            <consortium name="The Broad Institute Genomics Platform"/>
            <person name="Cuomo C."/>
            <person name="de Hoog S."/>
            <person name="Gorbushina A."/>
            <person name="Walker B."/>
            <person name="Young S.K."/>
            <person name="Zeng Q."/>
            <person name="Gargeya S."/>
            <person name="Fitzgerald M."/>
            <person name="Haas B."/>
            <person name="Abouelleil A."/>
            <person name="Allen A.W."/>
            <person name="Alvarado L."/>
            <person name="Arachchi H.M."/>
            <person name="Berlin A.M."/>
            <person name="Chapman S.B."/>
            <person name="Gainer-Dewar J."/>
            <person name="Goldberg J."/>
            <person name="Griggs A."/>
            <person name="Gujja S."/>
            <person name="Hansen M."/>
            <person name="Howarth C."/>
            <person name="Imamovic A."/>
            <person name="Ireland A."/>
            <person name="Larimer J."/>
            <person name="McCowan C."/>
            <person name="Murphy C."/>
            <person name="Pearson M."/>
            <person name="Poon T.W."/>
            <person name="Priest M."/>
            <person name="Roberts A."/>
            <person name="Saif S."/>
            <person name="Shea T."/>
            <person name="Sisk P."/>
            <person name="Sykes S."/>
            <person name="Wortman J."/>
            <person name="Nusbaum C."/>
            <person name="Birren B."/>
        </authorList>
    </citation>
    <scope>NUCLEOTIDE SEQUENCE [LARGE SCALE GENOMIC DNA]</scope>
    <source>
        <strain evidence="11 12">CBS 119918</strain>
    </source>
</reference>
<comment type="similarity">
    <text evidence="2 9">Belongs to the cytochrome P450 family.</text>
</comment>
<evidence type="ECO:0000256" key="5">
    <source>
        <dbReference type="ARBA" id="ARBA00023002"/>
    </source>
</evidence>
<gene>
    <name evidence="11" type="ORF">A1O9_10353</name>
</gene>
<evidence type="ECO:0000256" key="1">
    <source>
        <dbReference type="ARBA" id="ARBA00001971"/>
    </source>
</evidence>
<keyword evidence="10" id="KW-1133">Transmembrane helix</keyword>
<feature type="transmembrane region" description="Helical" evidence="10">
    <location>
        <begin position="299"/>
        <end position="319"/>
    </location>
</feature>
<dbReference type="PANTHER" id="PTHR24305:SF29">
    <property type="entry name" value="BENZOATE-PARA-HYDROXYLASE"/>
    <property type="match status" value="1"/>
</dbReference>
<protein>
    <recommendedName>
        <fullName evidence="13">Cytochrome P450</fullName>
    </recommendedName>
</protein>
<keyword evidence="3 8" id="KW-0349">Heme</keyword>
<dbReference type="GO" id="GO:0020037">
    <property type="term" value="F:heme binding"/>
    <property type="evidence" value="ECO:0007669"/>
    <property type="project" value="InterPro"/>
</dbReference>
<keyword evidence="10" id="KW-0472">Membrane</keyword>
<dbReference type="PROSITE" id="PS00086">
    <property type="entry name" value="CYTOCHROME_P450"/>
    <property type="match status" value="1"/>
</dbReference>
<dbReference type="VEuPathDB" id="FungiDB:A1O9_10353"/>
<keyword evidence="4 8" id="KW-0479">Metal-binding</keyword>
<dbReference type="InterPro" id="IPR001128">
    <property type="entry name" value="Cyt_P450"/>
</dbReference>
<feature type="binding site" description="axial binding residue" evidence="8">
    <location>
        <position position="441"/>
    </location>
    <ligand>
        <name>heme</name>
        <dbReference type="ChEBI" id="CHEBI:30413"/>
    </ligand>
    <ligandPart>
        <name>Fe</name>
        <dbReference type="ChEBI" id="CHEBI:18248"/>
    </ligandPart>
</feature>
<dbReference type="RefSeq" id="XP_013255968.1">
    <property type="nucleotide sequence ID" value="XM_013400514.1"/>
</dbReference>
<dbReference type="GO" id="GO:0004497">
    <property type="term" value="F:monooxygenase activity"/>
    <property type="evidence" value="ECO:0007669"/>
    <property type="project" value="UniProtKB-KW"/>
</dbReference>
<dbReference type="EMBL" id="AMGV01000013">
    <property type="protein sequence ID" value="KEF53378.1"/>
    <property type="molecule type" value="Genomic_DNA"/>
</dbReference>
<dbReference type="PRINTS" id="PR00463">
    <property type="entry name" value="EP450I"/>
</dbReference>